<feature type="non-terminal residue" evidence="1">
    <location>
        <position position="1"/>
    </location>
</feature>
<comment type="caution">
    <text evidence="1">The sequence shown here is derived from an EMBL/GenBank/DDBJ whole genome shotgun (WGS) entry which is preliminary data.</text>
</comment>
<dbReference type="AlphaFoldDB" id="A0A9N9D8G9"/>
<proteinExistence type="predicted"/>
<sequence>MSTSKQWFDLLDEVCPNIDLVQTKAFLHDILNYIEVHHKELEKEYRNKRILDKLDEKFLIQDLPPSLKNFIEEYIFSQDTEIPKEVNLKKKKLLRATRNLLDR</sequence>
<evidence type="ECO:0000313" key="2">
    <source>
        <dbReference type="Proteomes" id="UP000789759"/>
    </source>
</evidence>
<dbReference type="Proteomes" id="UP000789759">
    <property type="component" value="Unassembled WGS sequence"/>
</dbReference>
<organism evidence="1 2">
    <name type="scientific">Cetraspora pellucida</name>
    <dbReference type="NCBI Taxonomy" id="1433469"/>
    <lineage>
        <taxon>Eukaryota</taxon>
        <taxon>Fungi</taxon>
        <taxon>Fungi incertae sedis</taxon>
        <taxon>Mucoromycota</taxon>
        <taxon>Glomeromycotina</taxon>
        <taxon>Glomeromycetes</taxon>
        <taxon>Diversisporales</taxon>
        <taxon>Gigasporaceae</taxon>
        <taxon>Cetraspora</taxon>
    </lineage>
</organism>
<name>A0A9N9D8G9_9GLOM</name>
<gene>
    <name evidence="1" type="ORF">CPELLU_LOCUS8162</name>
</gene>
<accession>A0A9N9D8G9</accession>
<dbReference type="OrthoDB" id="2443156at2759"/>
<keyword evidence="2" id="KW-1185">Reference proteome</keyword>
<dbReference type="EMBL" id="CAJVQA010005693">
    <property type="protein sequence ID" value="CAG8626117.1"/>
    <property type="molecule type" value="Genomic_DNA"/>
</dbReference>
<evidence type="ECO:0000313" key="1">
    <source>
        <dbReference type="EMBL" id="CAG8626117.1"/>
    </source>
</evidence>
<reference evidence="1" key="1">
    <citation type="submission" date="2021-06" db="EMBL/GenBank/DDBJ databases">
        <authorList>
            <person name="Kallberg Y."/>
            <person name="Tangrot J."/>
            <person name="Rosling A."/>
        </authorList>
    </citation>
    <scope>NUCLEOTIDE SEQUENCE</scope>
    <source>
        <strain evidence="1">FL966</strain>
    </source>
</reference>
<protein>
    <submittedName>
        <fullName evidence="1">16851_t:CDS:1</fullName>
    </submittedName>
</protein>